<gene>
    <name evidence="2" type="ORF">MtrunA17_Chr4g0023561</name>
</gene>
<organism evidence="2">
    <name type="scientific">Medicago truncatula</name>
    <name type="common">Barrel medic</name>
    <name type="synonym">Medicago tribuloides</name>
    <dbReference type="NCBI Taxonomy" id="3880"/>
    <lineage>
        <taxon>Eukaryota</taxon>
        <taxon>Viridiplantae</taxon>
        <taxon>Streptophyta</taxon>
        <taxon>Embryophyta</taxon>
        <taxon>Tracheophyta</taxon>
        <taxon>Spermatophyta</taxon>
        <taxon>Magnoliopsida</taxon>
        <taxon>eudicotyledons</taxon>
        <taxon>Gunneridae</taxon>
        <taxon>Pentapetalae</taxon>
        <taxon>rosids</taxon>
        <taxon>fabids</taxon>
        <taxon>Fabales</taxon>
        <taxon>Fabaceae</taxon>
        <taxon>Papilionoideae</taxon>
        <taxon>50 kb inversion clade</taxon>
        <taxon>NPAAA clade</taxon>
        <taxon>Hologalegina</taxon>
        <taxon>IRL clade</taxon>
        <taxon>Trifolieae</taxon>
        <taxon>Medicago</taxon>
    </lineage>
</organism>
<dbReference type="AlphaFoldDB" id="A0A396I3M9"/>
<proteinExistence type="predicted"/>
<accession>A0A396I3M9</accession>
<feature type="transmembrane region" description="Helical" evidence="1">
    <location>
        <begin position="88"/>
        <end position="107"/>
    </location>
</feature>
<dbReference type="EMBL" id="PSQE01000004">
    <property type="protein sequence ID" value="RHN60246.1"/>
    <property type="molecule type" value="Genomic_DNA"/>
</dbReference>
<protein>
    <submittedName>
        <fullName evidence="2">Uncharacterized protein</fullName>
    </submittedName>
</protein>
<keyword evidence="1" id="KW-0472">Membrane</keyword>
<keyword evidence="1" id="KW-1133">Transmembrane helix</keyword>
<evidence type="ECO:0000313" key="2">
    <source>
        <dbReference type="EMBL" id="RHN60246.1"/>
    </source>
</evidence>
<dbReference type="Gramene" id="rna22516">
    <property type="protein sequence ID" value="RHN60246.1"/>
    <property type="gene ID" value="gene22516"/>
</dbReference>
<comment type="caution">
    <text evidence="2">The sequence shown here is derived from an EMBL/GenBank/DDBJ whole genome shotgun (WGS) entry which is preliminary data.</text>
</comment>
<reference evidence="2" key="1">
    <citation type="journal article" date="2018" name="Nat. Plants">
        <title>Whole-genome landscape of Medicago truncatula symbiotic genes.</title>
        <authorList>
            <person name="Pecrix Y."/>
            <person name="Gamas P."/>
            <person name="Carrere S."/>
        </authorList>
    </citation>
    <scope>NUCLEOTIDE SEQUENCE</scope>
    <source>
        <tissue evidence="2">Leaves</tissue>
    </source>
</reference>
<sequence length="113" mass="13401">MQQQVEAPAYEIKGRTMSLEEWDLKVQTENQVDFKSLAFHRCDISKYYEAQGLVDYFKFLNGPTYQTLVRHFWVILSSRWWLKVVSRALIRGMGIIILYYCCFPFHVSNFGTC</sequence>
<name>A0A396I3M9_MEDTR</name>
<keyword evidence="1" id="KW-0812">Transmembrane</keyword>
<evidence type="ECO:0000256" key="1">
    <source>
        <dbReference type="SAM" id="Phobius"/>
    </source>
</evidence>
<dbReference type="Proteomes" id="UP000265566">
    <property type="component" value="Chromosome 4"/>
</dbReference>